<dbReference type="AlphaFoldDB" id="A0A8C2WET8"/>
<reference evidence="1" key="2">
    <citation type="submission" date="2025-09" db="UniProtKB">
        <authorList>
            <consortium name="Ensembl"/>
        </authorList>
    </citation>
    <scope>IDENTIFICATION</scope>
</reference>
<organism evidence="1 2">
    <name type="scientific">Cyclopterus lumpus</name>
    <name type="common">Lumpsucker</name>
    <dbReference type="NCBI Taxonomy" id="8103"/>
    <lineage>
        <taxon>Eukaryota</taxon>
        <taxon>Metazoa</taxon>
        <taxon>Chordata</taxon>
        <taxon>Craniata</taxon>
        <taxon>Vertebrata</taxon>
        <taxon>Euteleostomi</taxon>
        <taxon>Actinopterygii</taxon>
        <taxon>Neopterygii</taxon>
        <taxon>Teleostei</taxon>
        <taxon>Neoteleostei</taxon>
        <taxon>Acanthomorphata</taxon>
        <taxon>Eupercaria</taxon>
        <taxon>Perciformes</taxon>
        <taxon>Cottioidei</taxon>
        <taxon>Cottales</taxon>
        <taxon>Cyclopteridae</taxon>
        <taxon>Cyclopterus</taxon>
    </lineage>
</organism>
<dbReference type="PANTHER" id="PTHR38706:SF2">
    <property type="match status" value="1"/>
</dbReference>
<evidence type="ECO:0000313" key="1">
    <source>
        <dbReference type="Ensembl" id="ENSCLMP00005003427.1"/>
    </source>
</evidence>
<proteinExistence type="predicted"/>
<protein>
    <submittedName>
        <fullName evidence="1">Uncharacterized protein</fullName>
    </submittedName>
</protein>
<name>A0A8C2WET8_CYCLU</name>
<sequence length="189" mass="22443">MSGIFTMCCGALFLKIHYGQSVPKHSLLLLYWFAKIVEIDENNVIWMTFDPNREDYGSHYYHNSEGVLEELDGNNAYYTIGNLHQETSMQLPSYVSRPRTEYVGRNRDRIIIRVRIEHVYITQHYDMSENLGTEYDPYHTYRITINLMRQIREFSEYKVWTQISLKAQARHIPLNTDCKLSLLQISTRH</sequence>
<dbReference type="Ensembl" id="ENSCLMT00005003756.1">
    <property type="protein sequence ID" value="ENSCLMP00005003427.1"/>
    <property type="gene ID" value="ENSCLMG00005001985.1"/>
</dbReference>
<keyword evidence="2" id="KW-1185">Reference proteome</keyword>
<evidence type="ECO:0000313" key="2">
    <source>
        <dbReference type="Proteomes" id="UP000694565"/>
    </source>
</evidence>
<reference evidence="1" key="1">
    <citation type="submission" date="2025-08" db="UniProtKB">
        <authorList>
            <consortium name="Ensembl"/>
        </authorList>
    </citation>
    <scope>IDENTIFICATION</scope>
</reference>
<dbReference type="GeneTree" id="ENSGT00730000111690"/>
<dbReference type="Proteomes" id="UP000694565">
    <property type="component" value="Unplaced"/>
</dbReference>
<dbReference type="PANTHER" id="PTHR38706">
    <property type="entry name" value="SI:CH211-198C19.1-RELATED"/>
    <property type="match status" value="1"/>
</dbReference>
<accession>A0A8C2WET8</accession>